<dbReference type="RefSeq" id="WP_102071907.1">
    <property type="nucleotide sequence ID" value="NZ_PDNV01000027.1"/>
</dbReference>
<comment type="caution">
    <text evidence="1">The sequence shown here is derived from an EMBL/GenBank/DDBJ whole genome shotgun (WGS) entry which is preliminary data.</text>
</comment>
<evidence type="ECO:0000313" key="1">
    <source>
        <dbReference type="EMBL" id="PLC51991.1"/>
    </source>
</evidence>
<protein>
    <submittedName>
        <fullName evidence="1">Uncharacterized protein</fullName>
    </submittedName>
</protein>
<dbReference type="AlphaFoldDB" id="A0A2N4UAE2"/>
<proteinExistence type="predicted"/>
<organism evidence="1 2">
    <name type="scientific">Pollutimonas nitritireducens</name>
    <dbReference type="NCBI Taxonomy" id="2045209"/>
    <lineage>
        <taxon>Bacteria</taxon>
        <taxon>Pseudomonadati</taxon>
        <taxon>Pseudomonadota</taxon>
        <taxon>Betaproteobacteria</taxon>
        <taxon>Burkholderiales</taxon>
        <taxon>Alcaligenaceae</taxon>
        <taxon>Pollutimonas</taxon>
    </lineage>
</organism>
<gene>
    <name evidence="1" type="ORF">CR155_20510</name>
</gene>
<name>A0A2N4UAE2_9BURK</name>
<reference evidence="1 2" key="1">
    <citation type="submission" date="2017-10" db="EMBL/GenBank/DDBJ databases">
        <title>Two draft genome sequences of Pusillimonas sp. strains isolated from a nitrate- and radionuclide-contaminated groundwater in Russia.</title>
        <authorList>
            <person name="Grouzdev D.S."/>
            <person name="Tourova T.P."/>
            <person name="Goeva M.A."/>
            <person name="Babich T.L."/>
            <person name="Sokolova D.S."/>
            <person name="Abdullin R."/>
            <person name="Poltaraus A.B."/>
            <person name="Toshchakov S.V."/>
            <person name="Nazina T.N."/>
        </authorList>
    </citation>
    <scope>NUCLEOTIDE SEQUENCE [LARGE SCALE GENOMIC DNA]</scope>
    <source>
        <strain evidence="1 2">JR1/69-2-13</strain>
    </source>
</reference>
<accession>A0A2N4UAE2</accession>
<dbReference type="EMBL" id="PDNV01000027">
    <property type="protein sequence ID" value="PLC51991.1"/>
    <property type="molecule type" value="Genomic_DNA"/>
</dbReference>
<sequence length="274" mass="30717">MMKSRYYCLPAKERFAKRYAVAADVHSTAKQAVSVARNNGDKVGLQKAEHALKEAGVAVDKLDLFKKNLKSFVKLYEFLSQIIDYEDRELEQLNVYAKHLQPLLQVSRLEDEDVDVSELELTHYRLTKRAEHALKLNENTGEYGLKPGSDVGTGKPHDPEKKRLSEIIDALNDLFGAEISDDDQLHFANGVAARISRDAEVMAQVNGYSKEQVMHGVFPKRIEDVVLDAMTENEKMAMEILGDQNKGRDFALLILRLLAGYGKSGAPPLATERT</sequence>
<dbReference type="OrthoDB" id="9758243at2"/>
<keyword evidence="2" id="KW-1185">Reference proteome</keyword>
<evidence type="ECO:0000313" key="2">
    <source>
        <dbReference type="Proteomes" id="UP000234328"/>
    </source>
</evidence>
<dbReference type="Proteomes" id="UP000234328">
    <property type="component" value="Unassembled WGS sequence"/>
</dbReference>